<dbReference type="AlphaFoldDB" id="A0A225W9F2"/>
<reference evidence="2" key="1">
    <citation type="submission" date="2017-03" db="EMBL/GenBank/DDBJ databases">
        <title>Phytopthora megakarya and P. palmivora, two closely related causual agents of cacao black pod achieved similar genome size and gene model numbers by different mechanisms.</title>
        <authorList>
            <person name="Ali S."/>
            <person name="Shao J."/>
            <person name="Larry D.J."/>
            <person name="Kronmiller B."/>
            <person name="Shen D."/>
            <person name="Strem M.D."/>
            <person name="Melnick R.L."/>
            <person name="Guiltinan M.J."/>
            <person name="Tyler B.M."/>
            <person name="Meinhardt L.W."/>
            <person name="Bailey B.A."/>
        </authorList>
    </citation>
    <scope>NUCLEOTIDE SEQUENCE [LARGE SCALE GENOMIC DNA]</scope>
    <source>
        <strain evidence="2">zdho120</strain>
    </source>
</reference>
<proteinExistence type="predicted"/>
<gene>
    <name evidence="1" type="ORF">PHMEG_00012344</name>
</gene>
<sequence length="93" mass="10148">MIQDSTITVVDEASRDRVTIHALHVVDRIIPHTFVSDDAGCASKCDTTASCPPTETELVSTGHPQSADLVIDAECLYAYLGKCEWPEDNNNEN</sequence>
<dbReference type="Proteomes" id="UP000198211">
    <property type="component" value="Unassembled WGS sequence"/>
</dbReference>
<comment type="caution">
    <text evidence="1">The sequence shown here is derived from an EMBL/GenBank/DDBJ whole genome shotgun (WGS) entry which is preliminary data.</text>
</comment>
<dbReference type="EMBL" id="NBNE01001390">
    <property type="protein sequence ID" value="OWZ14212.1"/>
    <property type="molecule type" value="Genomic_DNA"/>
</dbReference>
<protein>
    <submittedName>
        <fullName evidence="1">Uncharacterized protein</fullName>
    </submittedName>
</protein>
<evidence type="ECO:0000313" key="2">
    <source>
        <dbReference type="Proteomes" id="UP000198211"/>
    </source>
</evidence>
<evidence type="ECO:0000313" key="1">
    <source>
        <dbReference type="EMBL" id="OWZ14212.1"/>
    </source>
</evidence>
<keyword evidence="2" id="KW-1185">Reference proteome</keyword>
<name>A0A225W9F2_9STRA</name>
<dbReference type="OrthoDB" id="145249at2759"/>
<organism evidence="1 2">
    <name type="scientific">Phytophthora megakarya</name>
    <dbReference type="NCBI Taxonomy" id="4795"/>
    <lineage>
        <taxon>Eukaryota</taxon>
        <taxon>Sar</taxon>
        <taxon>Stramenopiles</taxon>
        <taxon>Oomycota</taxon>
        <taxon>Peronosporomycetes</taxon>
        <taxon>Peronosporales</taxon>
        <taxon>Peronosporaceae</taxon>
        <taxon>Phytophthora</taxon>
    </lineage>
</organism>
<accession>A0A225W9F2</accession>